<dbReference type="EMBL" id="JABBWD010000077">
    <property type="protein sequence ID" value="KAG1768749.1"/>
    <property type="molecule type" value="Genomic_DNA"/>
</dbReference>
<proteinExistence type="predicted"/>
<reference evidence="1" key="1">
    <citation type="journal article" date="2020" name="New Phytol.">
        <title>Comparative genomics reveals dynamic genome evolution in host specialist ectomycorrhizal fungi.</title>
        <authorList>
            <person name="Lofgren L.A."/>
            <person name="Nguyen N.H."/>
            <person name="Vilgalys R."/>
            <person name="Ruytinx J."/>
            <person name="Liao H.L."/>
            <person name="Branco S."/>
            <person name="Kuo A."/>
            <person name="LaButti K."/>
            <person name="Lipzen A."/>
            <person name="Andreopoulos W."/>
            <person name="Pangilinan J."/>
            <person name="Riley R."/>
            <person name="Hundley H."/>
            <person name="Na H."/>
            <person name="Barry K."/>
            <person name="Grigoriev I.V."/>
            <person name="Stajich J.E."/>
            <person name="Kennedy P.G."/>
        </authorList>
    </citation>
    <scope>NUCLEOTIDE SEQUENCE</scope>
    <source>
        <strain evidence="1">DOB743</strain>
    </source>
</reference>
<keyword evidence="2" id="KW-1185">Reference proteome</keyword>
<dbReference type="AlphaFoldDB" id="A0A9P7CYB0"/>
<gene>
    <name evidence="1" type="ORF">EV702DRAFT_1049927</name>
</gene>
<dbReference type="OrthoDB" id="2690740at2759"/>
<comment type="caution">
    <text evidence="1">The sequence shown here is derived from an EMBL/GenBank/DDBJ whole genome shotgun (WGS) entry which is preliminary data.</text>
</comment>
<accession>A0A9P7CYB0</accession>
<evidence type="ECO:0000313" key="1">
    <source>
        <dbReference type="EMBL" id="KAG1768749.1"/>
    </source>
</evidence>
<protein>
    <submittedName>
        <fullName evidence="1">Uncharacterized protein</fullName>
    </submittedName>
</protein>
<sequence length="389" mass="43212">MVILTWPAQRLRLLILGTMVILTQNPATIRTSKKMMLKHLAIIMIVLLTQPCPRRMLARIPIQRQTHHLYLSLHDFLNASISVDQDMGLDAQPPEFDDLNSSHSDCGARPSFAGYTCRAKLTKLQLQHQHPYSRKRVGNFNDDNPPSGDVTAHGQVAHALIPPDPTCPRNGRHLALRATWQEQAHSCRPKDMTAHALIGALSSASIDSTSPSSNVRTIIRDSVDSSGEKTSTIIKVYQKYVAKLRNPPVECSFYRWYSTGCRYISLVASGSFHILVLAAGLELHKTIAEVGGHIFSEVGQILRRPETSSTPTLITGSIIPTIAWIRFRMPMSLEKLFCPSFIECAGVGDILDCTDITLTDKVFGTFQQKNVAAWSSCSSQVMRPNIIMR</sequence>
<name>A0A9P7CYB0_9AGAM</name>
<dbReference type="Proteomes" id="UP000714275">
    <property type="component" value="Unassembled WGS sequence"/>
</dbReference>
<organism evidence="1 2">
    <name type="scientific">Suillus placidus</name>
    <dbReference type="NCBI Taxonomy" id="48579"/>
    <lineage>
        <taxon>Eukaryota</taxon>
        <taxon>Fungi</taxon>
        <taxon>Dikarya</taxon>
        <taxon>Basidiomycota</taxon>
        <taxon>Agaricomycotina</taxon>
        <taxon>Agaricomycetes</taxon>
        <taxon>Agaricomycetidae</taxon>
        <taxon>Boletales</taxon>
        <taxon>Suillineae</taxon>
        <taxon>Suillaceae</taxon>
        <taxon>Suillus</taxon>
    </lineage>
</organism>
<evidence type="ECO:0000313" key="2">
    <source>
        <dbReference type="Proteomes" id="UP000714275"/>
    </source>
</evidence>